<proteinExistence type="inferred from homology"/>
<dbReference type="OMA" id="EARRYCK"/>
<evidence type="ECO:0000256" key="9">
    <source>
        <dbReference type="ARBA" id="ARBA00048165"/>
    </source>
</evidence>
<keyword evidence="8 12" id="KW-0862">Zinc</keyword>
<dbReference type="PANTHER" id="PTHR12998:SF0">
    <property type="entry name" value="TRNA:M(4)X MODIFICATION ENZYME TRM13 HOMOLOG"/>
    <property type="match status" value="1"/>
</dbReference>
<dbReference type="InterPro" id="IPR022776">
    <property type="entry name" value="TRM13/UPF0224_CHHC_Znf_dom"/>
</dbReference>
<feature type="region of interest" description="Disordered" evidence="14">
    <location>
        <begin position="231"/>
        <end position="253"/>
    </location>
</feature>
<accession>U6MB39</accession>
<dbReference type="VEuPathDB" id="ToxoDB:EMWEY_00041130"/>
<gene>
    <name evidence="16" type="ORF">EMWEY_00041130</name>
</gene>
<comment type="catalytic activity">
    <reaction evidence="11 12">
        <text>adenosine(4) in tRNA(His) + S-adenosyl-L-methionine = 2'-O-methyladenosine(4) in tRNA(His) + S-adenosyl-L-homocysteine + H(+)</text>
        <dbReference type="Rhea" id="RHEA:43196"/>
        <dbReference type="Rhea" id="RHEA-COMP:10401"/>
        <dbReference type="Rhea" id="RHEA-COMP:10402"/>
        <dbReference type="ChEBI" id="CHEBI:15378"/>
        <dbReference type="ChEBI" id="CHEBI:57856"/>
        <dbReference type="ChEBI" id="CHEBI:59789"/>
        <dbReference type="ChEBI" id="CHEBI:74411"/>
        <dbReference type="ChEBI" id="CHEBI:74477"/>
        <dbReference type="EC" id="2.1.1.225"/>
    </reaction>
</comment>
<dbReference type="GO" id="GO:0106050">
    <property type="term" value="F:tRNA 2'-O-methyltransferase activity"/>
    <property type="evidence" value="ECO:0007669"/>
    <property type="project" value="UniProtKB-UniRule"/>
</dbReference>
<evidence type="ECO:0000259" key="15">
    <source>
        <dbReference type="PROSITE" id="PS51800"/>
    </source>
</evidence>
<keyword evidence="4 12" id="KW-0949">S-adenosyl-L-methionine</keyword>
<evidence type="ECO:0000256" key="14">
    <source>
        <dbReference type="SAM" id="MobiDB-lite"/>
    </source>
</evidence>
<protein>
    <recommendedName>
        <fullName evidence="12">tRNA:m(4)X modification enzyme TRM13</fullName>
        <ecNumber evidence="12">2.1.1.225</ecNumber>
    </recommendedName>
</protein>
<evidence type="ECO:0000256" key="5">
    <source>
        <dbReference type="ARBA" id="ARBA00022694"/>
    </source>
</evidence>
<evidence type="ECO:0000313" key="17">
    <source>
        <dbReference type="Proteomes" id="UP000030763"/>
    </source>
</evidence>
<evidence type="ECO:0000256" key="8">
    <source>
        <dbReference type="ARBA" id="ARBA00022833"/>
    </source>
</evidence>
<name>U6MB39_EIMMA</name>
<dbReference type="GO" id="GO:0030488">
    <property type="term" value="P:tRNA methylation"/>
    <property type="evidence" value="ECO:0007669"/>
    <property type="project" value="InterPro"/>
</dbReference>
<evidence type="ECO:0000256" key="6">
    <source>
        <dbReference type="ARBA" id="ARBA00022723"/>
    </source>
</evidence>
<dbReference type="RefSeq" id="XP_013338082.1">
    <property type="nucleotide sequence ID" value="XM_013482628.1"/>
</dbReference>
<feature type="compositionally biased region" description="Low complexity" evidence="14">
    <location>
        <begin position="128"/>
        <end position="145"/>
    </location>
</feature>
<organism evidence="16 17">
    <name type="scientific">Eimeria maxima</name>
    <name type="common">Coccidian parasite</name>
    <dbReference type="NCBI Taxonomy" id="5804"/>
    <lineage>
        <taxon>Eukaryota</taxon>
        <taxon>Sar</taxon>
        <taxon>Alveolata</taxon>
        <taxon>Apicomplexa</taxon>
        <taxon>Conoidasida</taxon>
        <taxon>Coccidia</taxon>
        <taxon>Eucoccidiorida</taxon>
        <taxon>Eimeriorina</taxon>
        <taxon>Eimeriidae</taxon>
        <taxon>Eimeria</taxon>
    </lineage>
</organism>
<dbReference type="PANTHER" id="PTHR12998">
    <property type="entry name" value="TRNA:M(4)X MODIFICATION ENZYME TRM13 HOMOLOG"/>
    <property type="match status" value="1"/>
</dbReference>
<feature type="domain" description="CHHC U11-48K-type" evidence="15">
    <location>
        <begin position="176"/>
        <end position="203"/>
    </location>
</feature>
<evidence type="ECO:0000256" key="12">
    <source>
        <dbReference type="RuleBase" id="RU367103"/>
    </source>
</evidence>
<evidence type="ECO:0000256" key="4">
    <source>
        <dbReference type="ARBA" id="ARBA00022691"/>
    </source>
</evidence>
<evidence type="ECO:0000256" key="10">
    <source>
        <dbReference type="ARBA" id="ARBA00048635"/>
    </source>
</evidence>
<keyword evidence="6 12" id="KW-0479">Metal-binding</keyword>
<dbReference type="GO" id="GO:0008270">
    <property type="term" value="F:zinc ion binding"/>
    <property type="evidence" value="ECO:0007669"/>
    <property type="project" value="UniProtKB-KW"/>
</dbReference>
<evidence type="ECO:0000256" key="3">
    <source>
        <dbReference type="ARBA" id="ARBA00022679"/>
    </source>
</evidence>
<keyword evidence="17" id="KW-1185">Reference proteome</keyword>
<dbReference type="InterPro" id="IPR039044">
    <property type="entry name" value="Trm13"/>
</dbReference>
<dbReference type="Proteomes" id="UP000030763">
    <property type="component" value="Unassembled WGS sequence"/>
</dbReference>
<dbReference type="InterPro" id="IPR007871">
    <property type="entry name" value="Methyltransferase_TRM13"/>
</dbReference>
<feature type="region of interest" description="Disordered" evidence="14">
    <location>
        <begin position="466"/>
        <end position="488"/>
    </location>
</feature>
<feature type="region of interest" description="Disordered" evidence="14">
    <location>
        <begin position="679"/>
        <end position="711"/>
    </location>
</feature>
<reference evidence="16" key="1">
    <citation type="submission" date="2013-10" db="EMBL/GenBank/DDBJ databases">
        <title>Genomic analysis of the causative agents of coccidiosis in chickens.</title>
        <authorList>
            <person name="Reid A.J."/>
            <person name="Blake D."/>
            <person name="Billington K."/>
            <person name="Browne H."/>
            <person name="Dunn M."/>
            <person name="Hung S."/>
            <person name="Kawahara F."/>
            <person name="Miranda-Saavedra D."/>
            <person name="Mourier T."/>
            <person name="Nagra H."/>
            <person name="Otto T.D."/>
            <person name="Rawlings N."/>
            <person name="Sanchez A."/>
            <person name="Sanders M."/>
            <person name="Subramaniam C."/>
            <person name="Tay Y."/>
            <person name="Dear P."/>
            <person name="Doerig C."/>
            <person name="Gruber A."/>
            <person name="Parkinson J."/>
            <person name="Shirley M."/>
            <person name="Wan K.L."/>
            <person name="Berriman M."/>
            <person name="Tomley F."/>
            <person name="Pain A."/>
        </authorList>
    </citation>
    <scope>NUCLEOTIDE SEQUENCE [LARGE SCALE GENOMIC DNA]</scope>
    <source>
        <strain evidence="16">Weybridge</strain>
    </source>
</reference>
<feature type="region of interest" description="Disordered" evidence="14">
    <location>
        <begin position="82"/>
        <end position="145"/>
    </location>
</feature>
<comment type="catalytic activity">
    <reaction evidence="9 12">
        <text>cytidine(4) in tRNA(Pro) + S-adenosyl-L-methionine = 2'-O-methylcytidine(4) in tRNA(Pro) + S-adenosyl-L-homocysteine + H(+)</text>
        <dbReference type="Rhea" id="RHEA:32767"/>
        <dbReference type="Rhea" id="RHEA-COMP:10397"/>
        <dbReference type="Rhea" id="RHEA-COMP:10398"/>
        <dbReference type="ChEBI" id="CHEBI:15378"/>
        <dbReference type="ChEBI" id="CHEBI:57856"/>
        <dbReference type="ChEBI" id="CHEBI:59789"/>
        <dbReference type="ChEBI" id="CHEBI:74495"/>
        <dbReference type="ChEBI" id="CHEBI:82748"/>
        <dbReference type="EC" id="2.1.1.225"/>
    </reaction>
</comment>
<dbReference type="GeneID" id="25338099"/>
<keyword evidence="2 12" id="KW-0489">Methyltransferase</keyword>
<comment type="function">
    <text evidence="12">tRNA methylase which 2'-O-methylates cytidine(4) in tRNA(Pro) and tRNA(Gly)(GCC), and adenosine(4) in tRNA(His).</text>
</comment>
<evidence type="ECO:0000313" key="16">
    <source>
        <dbReference type="EMBL" id="CDJ61432.1"/>
    </source>
</evidence>
<sequence length="878" mass="94779">MNISYIKPYFFFFEVFVSKLPFLHSRGPSSPEVDDGHDHWQLEYSFGYILFSYGNGDSPRNAMPPGTLQDAEDSKIFTALLQGSPGETLRGPRKRPKSGLEGPTNSSSRLAQKVPTHLPASSAASEVTCGTAAEETASEAAAPDATSATACGAEAAVPQDEALSRNRISSGRHGERIDCPMDNSHSIYALRLQAHLKKCTKARDIAFSHCLPFMRPGVNLPPQQHCYLEQKQQQEHGHPQRQQPHEDYVEGQETAAALTSELEAKISDVYRYALKYLSSIPPMEATGAVMEAEMMAAASPCDSIAPLETAVAPWNSRKSLPATVFISNCCNGVVDTDSGNEEEALLLLRAAADACKVPLGTASAAAGGLALASLEDALENALLLPEQRRSDALLEVLQQLQQRLNKHQKQLLQLLALCLLHSHLDRSLLDETLIVELGAGKADLTRWLCCWSAAAVDAAAPRNVAAASAGPAPGPDPGTSEIASPGPVQRHRGVRCIVVDREARRYCKEAKDKTFRNPNAPRSLHPAALAAAQRRNAAASDASTIMQKNRSMENPLLEEDKTPGRVTLTLCGTALERTVSAAAAAVAAGERAQDAPVWGSPATCGIAVSRNGPGGSSIHAALPVPPVRLRMDIADFSLVALVNYITCKGPLRIPHIPGFFKKLFEYGCRFAAPEAGLEKGNNEAHGFRDRAEGQVRRSSAKERETSNIKQEEPICAATRGPKPRMLLSIEDGSAEDFFAIAQTLGEGGGPSMKKIDELLEEHFRDKRTSSVLGVAKHLCGGGSDVALRCFASARDTTDSRLKFCICIATCCHHRWATGATGKKREIGNMVKRILDISRVWWLREKGFTTATLQQFVDSEETPECFAIVAHSHSGNLRK</sequence>
<dbReference type="EC" id="2.1.1.225" evidence="12"/>
<reference evidence="16" key="2">
    <citation type="submission" date="2013-10" db="EMBL/GenBank/DDBJ databases">
        <authorList>
            <person name="Aslett M."/>
        </authorList>
    </citation>
    <scope>NUCLEOTIDE SEQUENCE [LARGE SCALE GENOMIC DNA]</scope>
    <source>
        <strain evidence="16">Weybridge</strain>
    </source>
</reference>
<keyword evidence="13" id="KW-0175">Coiled coil</keyword>
<dbReference type="EMBL" id="HG722087">
    <property type="protein sequence ID" value="CDJ61432.1"/>
    <property type="molecule type" value="Genomic_DNA"/>
</dbReference>
<evidence type="ECO:0000256" key="2">
    <source>
        <dbReference type="ARBA" id="ARBA00022603"/>
    </source>
</evidence>
<feature type="coiled-coil region" evidence="13">
    <location>
        <begin position="390"/>
        <end position="417"/>
    </location>
</feature>
<evidence type="ECO:0000256" key="11">
    <source>
        <dbReference type="ARBA" id="ARBA00049393"/>
    </source>
</evidence>
<evidence type="ECO:0000256" key="7">
    <source>
        <dbReference type="ARBA" id="ARBA00022771"/>
    </source>
</evidence>
<comment type="catalytic activity">
    <reaction evidence="10 12">
        <text>cytidine(4) in tRNA(Gly)(GCC) + S-adenosyl-L-methionine = 2'-O-methylcytidine(4) in tRNA(Gly)(GCC) + S-adenosyl-L-homocysteine + H(+)</text>
        <dbReference type="Rhea" id="RHEA:43192"/>
        <dbReference type="Rhea" id="RHEA-COMP:10399"/>
        <dbReference type="Rhea" id="RHEA-COMP:10400"/>
        <dbReference type="ChEBI" id="CHEBI:15378"/>
        <dbReference type="ChEBI" id="CHEBI:57856"/>
        <dbReference type="ChEBI" id="CHEBI:59789"/>
        <dbReference type="ChEBI" id="CHEBI:74495"/>
        <dbReference type="ChEBI" id="CHEBI:82748"/>
        <dbReference type="EC" id="2.1.1.225"/>
    </reaction>
</comment>
<dbReference type="Pfam" id="PF05206">
    <property type="entry name" value="TRM13"/>
    <property type="match status" value="2"/>
</dbReference>
<evidence type="ECO:0000256" key="13">
    <source>
        <dbReference type="SAM" id="Coils"/>
    </source>
</evidence>
<evidence type="ECO:0000256" key="1">
    <source>
        <dbReference type="ARBA" id="ARBA00005265"/>
    </source>
</evidence>
<keyword evidence="7 12" id="KW-0863">Zinc-finger</keyword>
<comment type="similarity">
    <text evidence="1 12">Belongs to the methyltransferase TRM13 family.</text>
</comment>
<dbReference type="AlphaFoldDB" id="U6MB39"/>
<dbReference type="PROSITE" id="PS51800">
    <property type="entry name" value="ZF_CHHC_U11_48K"/>
    <property type="match status" value="1"/>
</dbReference>
<keyword evidence="3 12" id="KW-0808">Transferase</keyword>
<dbReference type="OrthoDB" id="258806at2759"/>
<feature type="compositionally biased region" description="Basic and acidic residues" evidence="14">
    <location>
        <begin position="232"/>
        <end position="248"/>
    </location>
</feature>
<keyword evidence="5 12" id="KW-0819">tRNA processing</keyword>